<dbReference type="EMBL" id="JAHFVK010000001">
    <property type="protein sequence ID" value="MBT2134438.1"/>
    <property type="molecule type" value="Genomic_DNA"/>
</dbReference>
<dbReference type="InterPro" id="IPR032809">
    <property type="entry name" value="Put_HupE_UreJ"/>
</dbReference>
<name>A0ABS5W3U7_9SPHN</name>
<dbReference type="RefSeq" id="WP_214535778.1">
    <property type="nucleotide sequence ID" value="NZ_JAHFVK010000001.1"/>
</dbReference>
<dbReference type="Pfam" id="PF13795">
    <property type="entry name" value="HupE_UreJ_2"/>
    <property type="match status" value="1"/>
</dbReference>
<feature type="transmembrane region" description="Helical" evidence="1">
    <location>
        <begin position="91"/>
        <end position="112"/>
    </location>
</feature>
<gene>
    <name evidence="2" type="ORF">KK137_08850</name>
</gene>
<evidence type="ECO:0000313" key="3">
    <source>
        <dbReference type="Proteomes" id="UP000811255"/>
    </source>
</evidence>
<keyword evidence="3" id="KW-1185">Reference proteome</keyword>
<dbReference type="Proteomes" id="UP000811255">
    <property type="component" value="Unassembled WGS sequence"/>
</dbReference>
<accession>A0ABS5W3U7</accession>
<keyword evidence="1" id="KW-1133">Transmembrane helix</keyword>
<sequence>MILRVASRRISGWLARPQVILALLFVLFLLANAAAAYAHDISQADRATVQQIEGPAPFLFLYLGAKHMVTGIDHVLFLIGVVFFLYRLRDVVIYVTMFTIGHSLTLLGGVLLNTGANSYIVDAIIGFSVVYKAFENLGGFKKLGLAINTKLAVFVFGLFHGLGLATKVRDLGLSEDGLLINLISFNIGVEIGQVLVLAVVVTLLNLWRGTRSFAPSAFYANLALMTGGFVLMGYQLTGYFTS</sequence>
<proteinExistence type="predicted"/>
<evidence type="ECO:0000256" key="1">
    <source>
        <dbReference type="SAM" id="Phobius"/>
    </source>
</evidence>
<organism evidence="2 3">
    <name type="scientific">Croceibacterium selenioxidans</name>
    <dbReference type="NCBI Taxonomy" id="2838833"/>
    <lineage>
        <taxon>Bacteria</taxon>
        <taxon>Pseudomonadati</taxon>
        <taxon>Pseudomonadota</taxon>
        <taxon>Alphaproteobacteria</taxon>
        <taxon>Sphingomonadales</taxon>
        <taxon>Erythrobacteraceae</taxon>
        <taxon>Croceibacterium</taxon>
    </lineage>
</organism>
<comment type="caution">
    <text evidence="2">The sequence shown here is derived from an EMBL/GenBank/DDBJ whole genome shotgun (WGS) entry which is preliminary data.</text>
</comment>
<feature type="transmembrane region" description="Helical" evidence="1">
    <location>
        <begin position="62"/>
        <end position="86"/>
    </location>
</feature>
<evidence type="ECO:0000313" key="2">
    <source>
        <dbReference type="EMBL" id="MBT2134438.1"/>
    </source>
</evidence>
<keyword evidence="1" id="KW-0472">Membrane</keyword>
<feature type="transmembrane region" description="Helical" evidence="1">
    <location>
        <begin position="178"/>
        <end position="206"/>
    </location>
</feature>
<reference evidence="2 3" key="1">
    <citation type="submission" date="2021-05" db="EMBL/GenBank/DDBJ databases">
        <title>Croceibacterium sp. LX-88 genome sequence.</title>
        <authorList>
            <person name="Luo X."/>
        </authorList>
    </citation>
    <scope>NUCLEOTIDE SEQUENCE [LARGE SCALE GENOMIC DNA]</scope>
    <source>
        <strain evidence="2 3">LX-88</strain>
    </source>
</reference>
<keyword evidence="1" id="KW-0812">Transmembrane</keyword>
<protein>
    <submittedName>
        <fullName evidence="2">HupE/UreJ family protein</fullName>
    </submittedName>
</protein>
<feature type="transmembrane region" description="Helical" evidence="1">
    <location>
        <begin position="118"/>
        <end position="134"/>
    </location>
</feature>
<feature type="transmembrane region" description="Helical" evidence="1">
    <location>
        <begin position="218"/>
        <end position="236"/>
    </location>
</feature>
<feature type="transmembrane region" description="Helical" evidence="1">
    <location>
        <begin position="146"/>
        <end position="166"/>
    </location>
</feature>